<keyword evidence="1" id="KW-0812">Transmembrane</keyword>
<protein>
    <submittedName>
        <fullName evidence="2">Uncharacterized protein</fullName>
    </submittedName>
</protein>
<name>A0A1F5J9U2_9BACT</name>
<dbReference type="Proteomes" id="UP000177042">
    <property type="component" value="Unassembled WGS sequence"/>
</dbReference>
<dbReference type="EMBL" id="MFCX01000029">
    <property type="protein sequence ID" value="OGE25290.1"/>
    <property type="molecule type" value="Genomic_DNA"/>
</dbReference>
<gene>
    <name evidence="2" type="ORF">A3C26_04065</name>
</gene>
<proteinExistence type="predicted"/>
<comment type="caution">
    <text evidence="2">The sequence shown here is derived from an EMBL/GenBank/DDBJ whole genome shotgun (WGS) entry which is preliminary data.</text>
</comment>
<reference evidence="2 3" key="1">
    <citation type="journal article" date="2016" name="Nat. Commun.">
        <title>Thousands of microbial genomes shed light on interconnected biogeochemical processes in an aquifer system.</title>
        <authorList>
            <person name="Anantharaman K."/>
            <person name="Brown C.T."/>
            <person name="Hug L.A."/>
            <person name="Sharon I."/>
            <person name="Castelle C.J."/>
            <person name="Probst A.J."/>
            <person name="Thomas B.C."/>
            <person name="Singh A."/>
            <person name="Wilkins M.J."/>
            <person name="Karaoz U."/>
            <person name="Brodie E.L."/>
            <person name="Williams K.H."/>
            <person name="Hubbard S.S."/>
            <person name="Banfield J.F."/>
        </authorList>
    </citation>
    <scope>NUCLEOTIDE SEQUENCE [LARGE SCALE GENOMIC DNA]</scope>
</reference>
<keyword evidence="1" id="KW-1133">Transmembrane helix</keyword>
<evidence type="ECO:0000256" key="1">
    <source>
        <dbReference type="SAM" id="Phobius"/>
    </source>
</evidence>
<accession>A0A1F5J9U2</accession>
<keyword evidence="1" id="KW-0472">Membrane</keyword>
<sequence length="84" mass="9380">MSYNMIVATKDILDIILILGVAIVVICIVYITYYLIQALKSIMDLSDTLTDVTLDIKDKLQRNALTAIPALLVALMGKVLKKRR</sequence>
<organism evidence="2 3">
    <name type="scientific">Candidatus Daviesbacteria bacterium RIFCSPHIGHO2_02_FULL_39_12</name>
    <dbReference type="NCBI Taxonomy" id="1797770"/>
    <lineage>
        <taxon>Bacteria</taxon>
        <taxon>Candidatus Daviesiibacteriota</taxon>
    </lineage>
</organism>
<feature type="transmembrane region" description="Helical" evidence="1">
    <location>
        <begin position="12"/>
        <end position="36"/>
    </location>
</feature>
<evidence type="ECO:0000313" key="3">
    <source>
        <dbReference type="Proteomes" id="UP000177042"/>
    </source>
</evidence>
<dbReference type="AlphaFoldDB" id="A0A1F5J9U2"/>
<evidence type="ECO:0000313" key="2">
    <source>
        <dbReference type="EMBL" id="OGE25290.1"/>
    </source>
</evidence>